<dbReference type="InterPro" id="IPR039857">
    <property type="entry name" value="Ift122/121"/>
</dbReference>
<proteinExistence type="predicted"/>
<keyword evidence="13" id="KW-1185">Reference proteome</keyword>
<dbReference type="AlphaFoldDB" id="A9V1L1"/>
<dbReference type="PANTHER" id="PTHR12764:SF4">
    <property type="entry name" value="INTRAFLAGELLAR TRANSPORT PROTEIN 122 HOMOLOG"/>
    <property type="match status" value="1"/>
</dbReference>
<dbReference type="FunFam" id="2.130.10.10:FF:000176">
    <property type="entry name" value="Intraflagellar transport protein 122 homolog"/>
    <property type="match status" value="1"/>
</dbReference>
<evidence type="ECO:0000256" key="2">
    <source>
        <dbReference type="ARBA" id="ARBA00019442"/>
    </source>
</evidence>
<dbReference type="InterPro" id="IPR056153">
    <property type="entry name" value="Beta-prop_IFT122_1st"/>
</dbReference>
<dbReference type="SUPFAM" id="SSF101908">
    <property type="entry name" value="Putative isomerase YbhE"/>
    <property type="match status" value="1"/>
</dbReference>
<evidence type="ECO:0000256" key="7">
    <source>
        <dbReference type="PROSITE-ProRule" id="PRU00221"/>
    </source>
</evidence>
<dbReference type="PROSITE" id="PS50294">
    <property type="entry name" value="WD_REPEATS_REGION"/>
    <property type="match status" value="1"/>
</dbReference>
<dbReference type="Pfam" id="PF23377">
    <property type="entry name" value="Beta-prop_IFT122_2nd"/>
    <property type="match status" value="1"/>
</dbReference>
<dbReference type="InterPro" id="IPR036322">
    <property type="entry name" value="WD40_repeat_dom_sf"/>
</dbReference>
<evidence type="ECO:0000256" key="5">
    <source>
        <dbReference type="ARBA" id="ARBA00023069"/>
    </source>
</evidence>
<dbReference type="STRING" id="81824.A9V1L1"/>
<evidence type="ECO:0000256" key="1">
    <source>
        <dbReference type="ARBA" id="ARBA00004138"/>
    </source>
</evidence>
<feature type="domain" description="IFT122 second beta-propeller" evidence="8">
    <location>
        <begin position="303"/>
        <end position="555"/>
    </location>
</feature>
<name>A9V1L1_MONBE</name>
<dbReference type="KEGG" id="mbr:MONBRDRAFT_26180"/>
<dbReference type="Gene3D" id="1.25.40.470">
    <property type="match status" value="2"/>
</dbReference>
<dbReference type="PANTHER" id="PTHR12764">
    <property type="entry name" value="WD REPEAT DOMAIN-RELATED"/>
    <property type="match status" value="1"/>
</dbReference>
<dbReference type="InterPro" id="IPR015943">
    <property type="entry name" value="WD40/YVTN_repeat-like_dom_sf"/>
</dbReference>
<dbReference type="GO" id="GO:1905515">
    <property type="term" value="P:non-motile cilium assembly"/>
    <property type="evidence" value="ECO:0000318"/>
    <property type="project" value="GO_Central"/>
</dbReference>
<dbReference type="EMBL" id="CH991554">
    <property type="protein sequence ID" value="EDQ88458.1"/>
    <property type="molecule type" value="Genomic_DNA"/>
</dbReference>
<dbReference type="InterPro" id="IPR057411">
    <property type="entry name" value="TPR_IFT122"/>
</dbReference>
<organism evidence="12 13">
    <name type="scientific">Monosiga brevicollis</name>
    <name type="common">Choanoflagellate</name>
    <dbReference type="NCBI Taxonomy" id="81824"/>
    <lineage>
        <taxon>Eukaryota</taxon>
        <taxon>Choanoflagellata</taxon>
        <taxon>Craspedida</taxon>
        <taxon>Salpingoecidae</taxon>
        <taxon>Monosiga</taxon>
    </lineage>
</organism>
<evidence type="ECO:0000256" key="6">
    <source>
        <dbReference type="ARBA" id="ARBA00023273"/>
    </source>
</evidence>
<dbReference type="Pfam" id="PF25144">
    <property type="entry name" value="Zn_ribbon_IFT122"/>
    <property type="match status" value="1"/>
</dbReference>
<dbReference type="GeneID" id="5891906"/>
<evidence type="ECO:0000313" key="13">
    <source>
        <dbReference type="Proteomes" id="UP000001357"/>
    </source>
</evidence>
<comment type="subcellular location">
    <subcellularLocation>
        <location evidence="1">Cell projection</location>
        <location evidence="1">Cilium</location>
    </subcellularLocation>
</comment>
<dbReference type="GO" id="GO:0030991">
    <property type="term" value="C:intraciliary transport particle A"/>
    <property type="evidence" value="ECO:0000318"/>
    <property type="project" value="GO_Central"/>
</dbReference>
<gene>
    <name evidence="12" type="ORF">MONBRDRAFT_26180</name>
</gene>
<keyword evidence="4" id="KW-0677">Repeat</keyword>
<dbReference type="GO" id="GO:0035721">
    <property type="term" value="P:intraciliary retrograde transport"/>
    <property type="evidence" value="ECO:0000318"/>
    <property type="project" value="GO_Central"/>
</dbReference>
<dbReference type="PROSITE" id="PS50082">
    <property type="entry name" value="WD_REPEATS_2"/>
    <property type="match status" value="1"/>
</dbReference>
<evidence type="ECO:0000313" key="12">
    <source>
        <dbReference type="EMBL" id="EDQ88458.1"/>
    </source>
</evidence>
<dbReference type="RefSeq" id="XP_001746562.1">
    <property type="nucleotide sequence ID" value="XM_001746510.1"/>
</dbReference>
<dbReference type="Gene3D" id="2.130.10.10">
    <property type="entry name" value="YVTN repeat-like/Quinoprotein amine dehydrogenase"/>
    <property type="match status" value="2"/>
</dbReference>
<dbReference type="InterPro" id="IPR056152">
    <property type="entry name" value="Beta-prop_IFT122_2nd"/>
</dbReference>
<dbReference type="Pfam" id="PF25295">
    <property type="entry name" value="TPR_IFT122"/>
    <property type="match status" value="1"/>
</dbReference>
<dbReference type="Proteomes" id="UP000001357">
    <property type="component" value="Unassembled WGS sequence"/>
</dbReference>
<evidence type="ECO:0000256" key="3">
    <source>
        <dbReference type="ARBA" id="ARBA00022574"/>
    </source>
</evidence>
<dbReference type="GO" id="GO:0097730">
    <property type="term" value="C:non-motile cilium"/>
    <property type="evidence" value="ECO:0000318"/>
    <property type="project" value="GO_Central"/>
</dbReference>
<dbReference type="InterPro" id="IPR001680">
    <property type="entry name" value="WD40_rpt"/>
</dbReference>
<evidence type="ECO:0000259" key="11">
    <source>
        <dbReference type="Pfam" id="PF25295"/>
    </source>
</evidence>
<reference evidence="12 13" key="1">
    <citation type="journal article" date="2008" name="Nature">
        <title>The genome of the choanoflagellate Monosiga brevicollis and the origin of metazoans.</title>
        <authorList>
            <consortium name="JGI Sequencing"/>
            <person name="King N."/>
            <person name="Westbrook M.J."/>
            <person name="Young S.L."/>
            <person name="Kuo A."/>
            <person name="Abedin M."/>
            <person name="Chapman J."/>
            <person name="Fairclough S."/>
            <person name="Hellsten U."/>
            <person name="Isogai Y."/>
            <person name="Letunic I."/>
            <person name="Marr M."/>
            <person name="Pincus D."/>
            <person name="Putnam N."/>
            <person name="Rokas A."/>
            <person name="Wright K.J."/>
            <person name="Zuzow R."/>
            <person name="Dirks W."/>
            <person name="Good M."/>
            <person name="Goodstein D."/>
            <person name="Lemons D."/>
            <person name="Li W."/>
            <person name="Lyons J.B."/>
            <person name="Morris A."/>
            <person name="Nichols S."/>
            <person name="Richter D.J."/>
            <person name="Salamov A."/>
            <person name="Bork P."/>
            <person name="Lim W.A."/>
            <person name="Manning G."/>
            <person name="Miller W.T."/>
            <person name="McGinnis W."/>
            <person name="Shapiro H."/>
            <person name="Tjian R."/>
            <person name="Grigoriev I.V."/>
            <person name="Rokhsar D."/>
        </authorList>
    </citation>
    <scope>NUCLEOTIDE SEQUENCE [LARGE SCALE GENOMIC DNA]</scope>
    <source>
        <strain evidence="13">MX1 / ATCC 50154</strain>
    </source>
</reference>
<dbReference type="Pfam" id="PF23381">
    <property type="entry name" value="Beta-prop_IFT122_1st"/>
    <property type="match status" value="2"/>
</dbReference>
<dbReference type="eggNOG" id="KOG1538">
    <property type="taxonomic scope" value="Eukaryota"/>
</dbReference>
<dbReference type="InterPro" id="IPR056838">
    <property type="entry name" value="Zn_ribbon_IFT122"/>
</dbReference>
<accession>A9V1L1</accession>
<keyword evidence="6" id="KW-0966">Cell projection</keyword>
<dbReference type="OMA" id="GDSFDTW"/>
<dbReference type="GO" id="GO:0061512">
    <property type="term" value="P:protein localization to cilium"/>
    <property type="evidence" value="ECO:0000318"/>
    <property type="project" value="GO_Central"/>
</dbReference>
<feature type="domain" description="Intraflagellar transport protein 122 homolog TPR" evidence="11">
    <location>
        <begin position="562"/>
        <end position="952"/>
    </location>
</feature>
<keyword evidence="5" id="KW-0969">Cilium</keyword>
<dbReference type="SMART" id="SM00320">
    <property type="entry name" value="WD40"/>
    <property type="match status" value="8"/>
</dbReference>
<evidence type="ECO:0000256" key="4">
    <source>
        <dbReference type="ARBA" id="ARBA00022737"/>
    </source>
</evidence>
<dbReference type="InParanoid" id="A9V1L1"/>
<dbReference type="SUPFAM" id="SSF50978">
    <property type="entry name" value="WD40 repeat-like"/>
    <property type="match status" value="1"/>
</dbReference>
<feature type="domain" description="IFT122 first beta-propeller" evidence="9">
    <location>
        <begin position="197"/>
        <end position="297"/>
    </location>
</feature>
<sequence>MRSQLVWADRVHDKEGNRQSIHALAFQPDGTRLIAGGGHRVLVYETADGQLLSSLKGHKDNVYCIAYQPQGQFFASGGADSQVIIWNASQLKGALKYTHNDPIQALAFNPVSGILVSCAATDFAFWSADDKSVEKIRLNNTRICSCSWTNDGEYVALGLFNGNISIRNTKGVEKVNIARPNAGPAWTLQWNPSAALKTDVLAVGDWDQKLNFYMLSGRRVSKERALGYDPCSVSYFSSGEYLVVSGSNRKVGLYTRDGIHLNDIATHEGWIWSCATRPNDNYVAVGCQDGTIALHQLNFSTVHSLFKNLYAVRDNMTDVVVRDLERNTETRVKCRELVKKIAVYKDHLAVQLPNQINVYALQTGDPPRYSLISRMGRKEDCNLLVVTAKHVVLCQEKRLQSFTFDNQQEREWTTESVIRYIKVVGGPPGNEGILLGLGNGAILQVFLNNPFATELIKQTTSITCLDINSSRQKLAVVDENNVCLVYDLNSKQLLFQEPHANSVSWNSQNEDMLCYSGNGQLHIKAANFPVHSQKMQGFVVGFAGPQVYCLHVQNMSIVEVPQSHSMFQYLDKGLFEAAYSVACLGVTDADWRALAIGALEGLNLEVAKKAFARVHETRYLNLIQKVEDKERATGERDADDIVRAQVYAYQGRFDEAAKLYNRAGESRMAMNMFIDLRRFDRAKTFLDPNNSEDTKTLMRAQAEWCKTANDPTLAIDLLTAAGEELASVNMMGENGMVQKLVEKGRDTATSEVEILERIIYWLKQLNHVSMAAEICEKLGDPKLLIQLYAECKRWDEAFAVANRHPEHLGELYGPYAEWLVSEDRFQEAQLAYRQAGQENKAIQLLEVLAHNAVVERRFDDAAYLHHLLALVVKEQLLASDGEQDASLTDKDPAVVAKYEDLEAKADIYSCYDKIYRYIVEPFTAHSTEALLHNARYLLNIMPNRIPYGVSKFNVLYAISKIGKELGAYKLARYSYDQLQKMRFPPEFRAYVHQGAVAIRSKPLDDDEDLLPLCFRCSHPNPLLSGTIKCTSCHHNFFFSGMSREVLPLVEFHLELDIDDFEAQRLIIDDSGVGAKRQQWNEAAGAQVMSMDDDADGGDPFIAAFSRFEGGSTHYEPLRVDRDMLKGMPSNEVFFWVDPSTGMFRYCRNVLPEMPVRQCPKSLRFFTVDEWDLYVLTHVHTPFARLRPEESEDLRTKQINATQSTSEA</sequence>
<evidence type="ECO:0000259" key="8">
    <source>
        <dbReference type="Pfam" id="PF23377"/>
    </source>
</evidence>
<feature type="domain" description="IFT122 first beta-propeller" evidence="9">
    <location>
        <begin position="17"/>
        <end position="195"/>
    </location>
</feature>
<protein>
    <recommendedName>
        <fullName evidence="2">Intraflagellar transport protein 122 homolog</fullName>
    </recommendedName>
</protein>
<feature type="repeat" description="WD" evidence="7">
    <location>
        <begin position="55"/>
        <end position="87"/>
    </location>
</feature>
<dbReference type="FunCoup" id="A9V1L1">
    <property type="interactions" value="376"/>
</dbReference>
<evidence type="ECO:0000259" key="10">
    <source>
        <dbReference type="Pfam" id="PF25144"/>
    </source>
</evidence>
<evidence type="ECO:0000259" key="9">
    <source>
        <dbReference type="Pfam" id="PF23381"/>
    </source>
</evidence>
<feature type="domain" description="IFT122 zinc ribbon" evidence="10">
    <location>
        <begin position="1007"/>
        <end position="1049"/>
    </location>
</feature>
<keyword evidence="3 7" id="KW-0853">WD repeat</keyword>